<dbReference type="Proteomes" id="UP000681414">
    <property type="component" value="Unassembled WGS sequence"/>
</dbReference>
<dbReference type="GO" id="GO:0046983">
    <property type="term" value="F:protein dimerization activity"/>
    <property type="evidence" value="ECO:0007669"/>
    <property type="project" value="InterPro"/>
</dbReference>
<protein>
    <submittedName>
        <fullName evidence="1">Aspartyl-phosphate phosphatase Spo0E family protein</fullName>
    </submittedName>
</protein>
<gene>
    <name evidence="1" type="ORF">KHA97_01685</name>
</gene>
<dbReference type="InterPro" id="IPR053028">
    <property type="entry name" value="Spo0E-like_phosphatase"/>
</dbReference>
<reference evidence="1 2" key="1">
    <citation type="submission" date="2021-05" db="EMBL/GenBank/DDBJ databases">
        <title>Novel Bacillus species.</title>
        <authorList>
            <person name="Liu G."/>
        </authorList>
    </citation>
    <scope>NUCLEOTIDE SEQUENCE [LARGE SCALE GENOMIC DNA]</scope>
    <source>
        <strain evidence="2">FJAT-49780</strain>
    </source>
</reference>
<keyword evidence="2" id="KW-1185">Reference proteome</keyword>
<dbReference type="PANTHER" id="PTHR41263">
    <property type="entry name" value="ASPARTYL-PHOSPHATE PHOSPHATASE YISI"/>
    <property type="match status" value="1"/>
</dbReference>
<dbReference type="PANTHER" id="PTHR41263:SF1">
    <property type="entry name" value="ASPARTYL-PHOSPHATE PHOSPHATASE YISI"/>
    <property type="match status" value="1"/>
</dbReference>
<dbReference type="Gene3D" id="4.10.280.10">
    <property type="entry name" value="Helix-loop-helix DNA-binding domain"/>
    <property type="match status" value="1"/>
</dbReference>
<comment type="caution">
    <text evidence="1">The sequence shown here is derived from an EMBL/GenBank/DDBJ whole genome shotgun (WGS) entry which is preliminary data.</text>
</comment>
<evidence type="ECO:0000313" key="1">
    <source>
        <dbReference type="EMBL" id="MBS4193781.1"/>
    </source>
</evidence>
<dbReference type="GO" id="GO:0043937">
    <property type="term" value="P:regulation of sporulation"/>
    <property type="evidence" value="ECO:0007669"/>
    <property type="project" value="InterPro"/>
</dbReference>
<evidence type="ECO:0000313" key="2">
    <source>
        <dbReference type="Proteomes" id="UP000681414"/>
    </source>
</evidence>
<accession>A0A942T9K5</accession>
<dbReference type="InterPro" id="IPR037208">
    <property type="entry name" value="Spo0E-like_sf"/>
</dbReference>
<dbReference type="RefSeq" id="WP_213123023.1">
    <property type="nucleotide sequence ID" value="NZ_JAGYPG010000001.1"/>
</dbReference>
<sequence>MYRSSKEKAQFLKKIQEKREKMCLFGKIYGLNSPKTIQCSQELDYLLNEYYQMFQTPKKKQSIPTHRIAVTNSYVWQYSLPYAK</sequence>
<dbReference type="AlphaFoldDB" id="A0A942T9K5"/>
<organism evidence="1 2">
    <name type="scientific">Lederbergia citri</name>
    <dbReference type="NCBI Taxonomy" id="2833580"/>
    <lineage>
        <taxon>Bacteria</taxon>
        <taxon>Bacillati</taxon>
        <taxon>Bacillota</taxon>
        <taxon>Bacilli</taxon>
        <taxon>Bacillales</taxon>
        <taxon>Bacillaceae</taxon>
        <taxon>Lederbergia</taxon>
    </lineage>
</organism>
<dbReference type="InterPro" id="IPR018540">
    <property type="entry name" value="Spo0E-like"/>
</dbReference>
<dbReference type="SUPFAM" id="SSF140500">
    <property type="entry name" value="BAS1536-like"/>
    <property type="match status" value="1"/>
</dbReference>
<dbReference type="Pfam" id="PF09388">
    <property type="entry name" value="SpoOE-like"/>
    <property type="match status" value="1"/>
</dbReference>
<name>A0A942T9K5_9BACI</name>
<proteinExistence type="predicted"/>
<dbReference type="InterPro" id="IPR036638">
    <property type="entry name" value="HLH_DNA-bd_sf"/>
</dbReference>
<dbReference type="EMBL" id="JAGYPG010000001">
    <property type="protein sequence ID" value="MBS4193781.1"/>
    <property type="molecule type" value="Genomic_DNA"/>
</dbReference>